<sequence length="76" mass="8342">MGYGRSWVRALEMGNASAARMVWQGGNASEAGTAESEEHGEEQSYRHFTTTVQVVIFVGSLLDVMLLFLTCVQLNC</sequence>
<dbReference type="AlphaFoldDB" id="A0A8C0U4I1"/>
<reference evidence="2" key="1">
    <citation type="submission" date="2025-08" db="UniProtKB">
        <authorList>
            <consortium name="Ensembl"/>
        </authorList>
    </citation>
    <scope>IDENTIFICATION</scope>
</reference>
<keyword evidence="1" id="KW-0812">Transmembrane</keyword>
<dbReference type="Proteomes" id="UP000694410">
    <property type="component" value="Unplaced"/>
</dbReference>
<evidence type="ECO:0000313" key="3">
    <source>
        <dbReference type="Proteomes" id="UP000694410"/>
    </source>
</evidence>
<accession>A0A8C0U4I1</accession>
<keyword evidence="3" id="KW-1185">Reference proteome</keyword>
<name>A0A8C0U4I1_CYACU</name>
<feature type="transmembrane region" description="Helical" evidence="1">
    <location>
        <begin position="52"/>
        <end position="72"/>
    </location>
</feature>
<proteinExistence type="predicted"/>
<reference evidence="2" key="2">
    <citation type="submission" date="2025-09" db="UniProtKB">
        <authorList>
            <consortium name="Ensembl"/>
        </authorList>
    </citation>
    <scope>IDENTIFICATION</scope>
</reference>
<keyword evidence="1" id="KW-1133">Transmembrane helix</keyword>
<dbReference type="Ensembl" id="ENSCCET00000003712.1">
    <property type="protein sequence ID" value="ENSCCEP00000002230.1"/>
    <property type="gene ID" value="ENSCCEG00000002515.1"/>
</dbReference>
<evidence type="ECO:0000256" key="1">
    <source>
        <dbReference type="SAM" id="Phobius"/>
    </source>
</evidence>
<organism evidence="2 3">
    <name type="scientific">Cyanistes caeruleus</name>
    <name type="common">Eurasian blue tit</name>
    <name type="synonym">Parus caeruleus</name>
    <dbReference type="NCBI Taxonomy" id="156563"/>
    <lineage>
        <taxon>Eukaryota</taxon>
        <taxon>Metazoa</taxon>
        <taxon>Chordata</taxon>
        <taxon>Craniata</taxon>
        <taxon>Vertebrata</taxon>
        <taxon>Euteleostomi</taxon>
        <taxon>Archelosauria</taxon>
        <taxon>Archosauria</taxon>
        <taxon>Dinosauria</taxon>
        <taxon>Saurischia</taxon>
        <taxon>Theropoda</taxon>
        <taxon>Coelurosauria</taxon>
        <taxon>Aves</taxon>
        <taxon>Neognathae</taxon>
        <taxon>Neoaves</taxon>
        <taxon>Telluraves</taxon>
        <taxon>Australaves</taxon>
        <taxon>Passeriformes</taxon>
        <taxon>Paridae</taxon>
        <taxon>Cyanistes</taxon>
    </lineage>
</organism>
<keyword evidence="1" id="KW-0472">Membrane</keyword>
<protein>
    <submittedName>
        <fullName evidence="2">Uncharacterized protein</fullName>
    </submittedName>
</protein>
<evidence type="ECO:0000313" key="2">
    <source>
        <dbReference type="Ensembl" id="ENSCCEP00000002230.1"/>
    </source>
</evidence>